<dbReference type="Pfam" id="PF07858">
    <property type="entry name" value="LEH"/>
    <property type="match status" value="1"/>
</dbReference>
<dbReference type="InterPro" id="IPR032710">
    <property type="entry name" value="NTF2-like_dom_sf"/>
</dbReference>
<dbReference type="Proteomes" id="UP000500826">
    <property type="component" value="Chromosome"/>
</dbReference>
<sequence length="135" mass="15223">MNAASEERQIEVFRTMARAWHEQDWATCANLFAEDGVLHSVMLPPIVGRQAIYDRIHKLGGDHKKVTLHIQRIGVTNGALFVQRVDEVVINGKRGECPVVGVIEFAGDKIARWSDYYDRATLARAAGYTPEQEHH</sequence>
<reference evidence="2 3" key="2">
    <citation type="submission" date="2020-05" db="EMBL/GenBank/DDBJ databases">
        <authorList>
            <person name="Khan S.A."/>
            <person name="Jeon C.O."/>
            <person name="Chun B.H."/>
        </authorList>
    </citation>
    <scope>NUCLEOTIDE SEQUENCE [LARGE SCALE GENOMIC DNA]</scope>
    <source>
        <strain evidence="2 3">H242</strain>
    </source>
</reference>
<name>A0ABX6P696_9BURK</name>
<dbReference type="SUPFAM" id="SSF54427">
    <property type="entry name" value="NTF2-like"/>
    <property type="match status" value="1"/>
</dbReference>
<evidence type="ECO:0000313" key="3">
    <source>
        <dbReference type="Proteomes" id="UP000500826"/>
    </source>
</evidence>
<gene>
    <name evidence="2" type="ORF">HK414_27080</name>
</gene>
<proteinExistence type="predicted"/>
<keyword evidence="3" id="KW-1185">Reference proteome</keyword>
<evidence type="ECO:0000259" key="1">
    <source>
        <dbReference type="Pfam" id="PF07858"/>
    </source>
</evidence>
<protein>
    <submittedName>
        <fullName evidence="2">SnoaL-like domain-containing protein</fullName>
    </submittedName>
</protein>
<dbReference type="InterPro" id="IPR013100">
    <property type="entry name" value="LEH"/>
</dbReference>
<evidence type="ECO:0000313" key="2">
    <source>
        <dbReference type="EMBL" id="QJW85603.1"/>
    </source>
</evidence>
<dbReference type="Gene3D" id="3.10.450.50">
    <property type="match status" value="1"/>
</dbReference>
<reference evidence="2 3" key="1">
    <citation type="submission" date="2020-05" db="EMBL/GenBank/DDBJ databases">
        <title>Ramlibacter rhizophilus sp. nov., isolated from rhizosphere soil of national flower Mugunghwa from South Korea.</title>
        <authorList>
            <person name="Zheng-Fei Y."/>
            <person name="Huan T."/>
        </authorList>
    </citation>
    <scope>NUCLEOTIDE SEQUENCE [LARGE SCALE GENOMIC DNA]</scope>
    <source>
        <strain evidence="2 3">H242</strain>
    </source>
</reference>
<organism evidence="2 3">
    <name type="scientific">Ramlibacter terrae</name>
    <dbReference type="NCBI Taxonomy" id="2732511"/>
    <lineage>
        <taxon>Bacteria</taxon>
        <taxon>Pseudomonadati</taxon>
        <taxon>Pseudomonadota</taxon>
        <taxon>Betaproteobacteria</taxon>
        <taxon>Burkholderiales</taxon>
        <taxon>Comamonadaceae</taxon>
        <taxon>Ramlibacter</taxon>
    </lineage>
</organism>
<feature type="domain" description="Limonene-1,2-epoxide hydrolase" evidence="1">
    <location>
        <begin position="10"/>
        <end position="124"/>
    </location>
</feature>
<accession>A0ABX6P696</accession>
<dbReference type="EMBL" id="CP053418">
    <property type="protein sequence ID" value="QJW85603.1"/>
    <property type="molecule type" value="Genomic_DNA"/>
</dbReference>